<protein>
    <submittedName>
        <fullName evidence="2">Uncharacterized protein</fullName>
    </submittedName>
</protein>
<gene>
    <name evidence="2" type="ORF">J2793_006612</name>
</gene>
<dbReference type="RefSeq" id="WP_392395837.1">
    <property type="nucleotide sequence ID" value="NZ_JAURTK010000016.1"/>
</dbReference>
<accession>A0AB73IT03</accession>
<comment type="caution">
    <text evidence="2">The sequence shown here is derived from an EMBL/GenBank/DDBJ whole genome shotgun (WGS) entry which is preliminary data.</text>
</comment>
<reference evidence="2" key="1">
    <citation type="submission" date="2023-07" db="EMBL/GenBank/DDBJ databases">
        <title>Sorghum-associated microbial communities from plants grown in Nebraska, USA.</title>
        <authorList>
            <person name="Schachtman D."/>
        </authorList>
    </citation>
    <scope>NUCLEOTIDE SEQUENCE</scope>
    <source>
        <strain evidence="2">DS1061</strain>
    </source>
</reference>
<proteinExistence type="predicted"/>
<keyword evidence="1" id="KW-0732">Signal</keyword>
<name>A0AB73IT03_9BURK</name>
<evidence type="ECO:0000313" key="2">
    <source>
        <dbReference type="EMBL" id="MDP9651137.1"/>
    </source>
</evidence>
<evidence type="ECO:0000313" key="3">
    <source>
        <dbReference type="Proteomes" id="UP001229486"/>
    </source>
</evidence>
<organism evidence="2 3">
    <name type="scientific">Paraburkholderia caledonica</name>
    <dbReference type="NCBI Taxonomy" id="134536"/>
    <lineage>
        <taxon>Bacteria</taxon>
        <taxon>Pseudomonadati</taxon>
        <taxon>Pseudomonadota</taxon>
        <taxon>Betaproteobacteria</taxon>
        <taxon>Burkholderiales</taxon>
        <taxon>Burkholderiaceae</taxon>
        <taxon>Paraburkholderia</taxon>
    </lineage>
</organism>
<dbReference type="EMBL" id="JAURTK010000016">
    <property type="protein sequence ID" value="MDP9651137.1"/>
    <property type="molecule type" value="Genomic_DNA"/>
</dbReference>
<feature type="signal peptide" evidence="1">
    <location>
        <begin position="1"/>
        <end position="24"/>
    </location>
</feature>
<evidence type="ECO:0000256" key="1">
    <source>
        <dbReference type="SAM" id="SignalP"/>
    </source>
</evidence>
<feature type="chain" id="PRO_5044503264" evidence="1">
    <location>
        <begin position="25"/>
        <end position="241"/>
    </location>
</feature>
<dbReference type="Proteomes" id="UP001229486">
    <property type="component" value="Unassembled WGS sequence"/>
</dbReference>
<dbReference type="AlphaFoldDB" id="A0AB73IT03"/>
<sequence>MNYRPIVAVVLFLLVASFINPAFAQDQWVRVGNAAGQTASADGPAVILVDMGNCRFSMTIGKRDHVKYNDPDLVLYRANRTLTDRHLPHLKQAEMTSGYDWWFEAPKTMKTQWMGLMCDKISNFKWSSSSTRAEVSPELQDIMDSNSLKCPANFDGNQWVPISSKDDVIFKNIHLSETRGFVIDSRSKTKDQGSRFCFIHGENILIGVSGGGANLRNEKNGSILNVLQSIEFKSDDSPANQ</sequence>